<name>A0A5N6WNU2_9EURO</name>
<proteinExistence type="predicted"/>
<dbReference type="InterPro" id="IPR045851">
    <property type="entry name" value="AMP-bd_C_sf"/>
</dbReference>
<sequence>MSLGIPVEVYDTTEAGEGAKGSRLPDSMPGELVTTAAFPNIPVGLWGKDGYNRYHKAYLTHFDISINPHTGQLLVHGRSDGVLNPSGIPFGSSEIYQVIERGFSAERVILFLLMKPGHRFTKGLAKRVKTTIRKRLSAHHVPSFVFPTHEIPVDHCQRKTVELPVKQIVSGAKVKPSSTLSNPASLDYYYRLGKVEELMSRESRL</sequence>
<dbReference type="GO" id="GO:0030729">
    <property type="term" value="F:acetoacetate-CoA ligase activity"/>
    <property type="evidence" value="ECO:0007669"/>
    <property type="project" value="TreeGrafter"/>
</dbReference>
<dbReference type="Gene3D" id="3.30.300.30">
    <property type="match status" value="1"/>
</dbReference>
<dbReference type="AlphaFoldDB" id="A0A5N6WNU2"/>
<dbReference type="PANTHER" id="PTHR42921:SF4">
    <property type="entry name" value="ACETOACETYL-COA SYNTHASE (AFU_ORTHOLOGUE AFUA_8G04770)"/>
    <property type="match status" value="1"/>
</dbReference>
<reference evidence="2" key="1">
    <citation type="submission" date="2019-04" db="EMBL/GenBank/DDBJ databases">
        <title>Friends and foes A comparative genomics studyof 23 Aspergillus species from section Flavi.</title>
        <authorList>
            <consortium name="DOE Joint Genome Institute"/>
            <person name="Kjaerbolling I."/>
            <person name="Vesth T."/>
            <person name="Frisvad J.C."/>
            <person name="Nybo J.L."/>
            <person name="Theobald S."/>
            <person name="Kildgaard S."/>
            <person name="Isbrandt T."/>
            <person name="Kuo A."/>
            <person name="Sato A."/>
            <person name="Lyhne E.K."/>
            <person name="Kogle M.E."/>
            <person name="Wiebenga A."/>
            <person name="Kun R.S."/>
            <person name="Lubbers R.J."/>
            <person name="Makela M.R."/>
            <person name="Barry K."/>
            <person name="Chovatia M."/>
            <person name="Clum A."/>
            <person name="Daum C."/>
            <person name="Haridas S."/>
            <person name="He G."/>
            <person name="LaButti K."/>
            <person name="Lipzen A."/>
            <person name="Mondo S."/>
            <person name="Riley R."/>
            <person name="Salamov A."/>
            <person name="Simmons B.A."/>
            <person name="Magnuson J.K."/>
            <person name="Henrissat B."/>
            <person name="Mortensen U.H."/>
            <person name="Larsen T.O."/>
            <person name="Devries R.P."/>
            <person name="Grigoriev I.V."/>
            <person name="Machida M."/>
            <person name="Baker S.E."/>
            <person name="Andersen M.R."/>
        </authorList>
    </citation>
    <scope>NUCLEOTIDE SEQUENCE [LARGE SCALE GENOMIC DNA]</scope>
    <source>
        <strain evidence="2">CBS 130017</strain>
    </source>
</reference>
<gene>
    <name evidence="1" type="ORF">BDV39DRAFT_209903</name>
</gene>
<accession>A0A5N6WNU2</accession>
<evidence type="ECO:0008006" key="3">
    <source>
        <dbReference type="Google" id="ProtNLM"/>
    </source>
</evidence>
<evidence type="ECO:0000313" key="2">
    <source>
        <dbReference type="Proteomes" id="UP000325945"/>
    </source>
</evidence>
<dbReference type="SUPFAM" id="SSF56801">
    <property type="entry name" value="Acetyl-CoA synthetase-like"/>
    <property type="match status" value="1"/>
</dbReference>
<dbReference type="PANTHER" id="PTHR42921">
    <property type="entry name" value="ACETOACETYL-COA SYNTHETASE"/>
    <property type="match status" value="1"/>
</dbReference>
<dbReference type="EMBL" id="ML741848">
    <property type="protein sequence ID" value="KAE8322342.1"/>
    <property type="molecule type" value="Genomic_DNA"/>
</dbReference>
<keyword evidence="2" id="KW-1185">Reference proteome</keyword>
<evidence type="ECO:0000313" key="1">
    <source>
        <dbReference type="EMBL" id="KAE8322342.1"/>
    </source>
</evidence>
<dbReference type="Proteomes" id="UP000325945">
    <property type="component" value="Unassembled WGS sequence"/>
</dbReference>
<protein>
    <recommendedName>
        <fullName evidence="3">AMP-dependent synthetase/ligase domain-containing protein</fullName>
    </recommendedName>
</protein>
<organism evidence="1 2">
    <name type="scientific">Aspergillus sergii</name>
    <dbReference type="NCBI Taxonomy" id="1034303"/>
    <lineage>
        <taxon>Eukaryota</taxon>
        <taxon>Fungi</taxon>
        <taxon>Dikarya</taxon>
        <taxon>Ascomycota</taxon>
        <taxon>Pezizomycotina</taxon>
        <taxon>Eurotiomycetes</taxon>
        <taxon>Eurotiomycetidae</taxon>
        <taxon>Eurotiales</taxon>
        <taxon>Aspergillaceae</taxon>
        <taxon>Aspergillus</taxon>
        <taxon>Aspergillus subgen. Circumdati</taxon>
    </lineage>
</organism>